<dbReference type="InterPro" id="IPR036291">
    <property type="entry name" value="NAD(P)-bd_dom_sf"/>
</dbReference>
<dbReference type="GO" id="GO:0016614">
    <property type="term" value="F:oxidoreductase activity, acting on CH-OH group of donors"/>
    <property type="evidence" value="ECO:0007669"/>
    <property type="project" value="UniProtKB-ARBA"/>
</dbReference>
<dbReference type="FunFam" id="3.40.50.720:FF:000084">
    <property type="entry name" value="Short-chain dehydrogenase reductase"/>
    <property type="match status" value="1"/>
</dbReference>
<dbReference type="KEGG" id="sla:SERLADRAFT_460075"/>
<organism>
    <name type="scientific">Serpula lacrymans var. lacrymans (strain S7.9)</name>
    <name type="common">Dry rot fungus</name>
    <dbReference type="NCBI Taxonomy" id="578457"/>
    <lineage>
        <taxon>Eukaryota</taxon>
        <taxon>Fungi</taxon>
        <taxon>Dikarya</taxon>
        <taxon>Basidiomycota</taxon>
        <taxon>Agaricomycotina</taxon>
        <taxon>Agaricomycetes</taxon>
        <taxon>Agaricomycetidae</taxon>
        <taxon>Boletales</taxon>
        <taxon>Coniophorineae</taxon>
        <taxon>Serpulaceae</taxon>
        <taxon>Serpula</taxon>
    </lineage>
</organism>
<sequence length="317" mass="34066">MSAKDIVTAYDVAVPEKQTQDQPGLDKYMKPGVEFIRQEVWDNDGKPHLKDYVGSGKLQGKYAIITGGDSGIGRATAIMFAREGAKGITISHLPEEEEDAKHAANAMRKDGGGIEINVVSLNLQHEADCKKLVDSHMQKFGTLNILVNNASKQIICPNFVDIDLKNVRSTFESNIIQMFAVTKFALPHLKRGSAIINTTSVVAYAGAPNLVDYSTTKGAILTFTRSLAMHLAPQGIRVNAVAPGPVMTPLQPASRSAEEMEEFGVGVALHGRAAQPAELGPAFVFLASADSNVMTGACMHVNMECMLAVPRITFEGL</sequence>
<name>F8NPE6_SERL9</name>
<keyword evidence="2" id="KW-0521">NADP</keyword>
<dbReference type="SUPFAM" id="SSF51735">
    <property type="entry name" value="NAD(P)-binding Rossmann-fold domains"/>
    <property type="match status" value="1"/>
</dbReference>
<reference evidence="4" key="1">
    <citation type="submission" date="2011-04" db="EMBL/GenBank/DDBJ databases">
        <title>Evolution of plant cell wall degrading machinery underlies the functional diversity of forest fungi.</title>
        <authorList>
            <consortium name="US DOE Joint Genome Institute (JGI-PGF)"/>
            <person name="Eastwood D.C."/>
            <person name="Floudas D."/>
            <person name="Binder M."/>
            <person name="Majcherczyk A."/>
            <person name="Schneider P."/>
            <person name="Aerts A."/>
            <person name="Asiegbu F.O."/>
            <person name="Baker S.E."/>
            <person name="Barry K."/>
            <person name="Bendiksby M."/>
            <person name="Blumentritt M."/>
            <person name="Coutinho P.M."/>
            <person name="Cullen D."/>
            <person name="Cullen D."/>
            <person name="Gathman A."/>
            <person name="Goodell B."/>
            <person name="Henrissat B."/>
            <person name="Ihrmark K."/>
            <person name="Kauserud H."/>
            <person name="Kohler A."/>
            <person name="LaButti K."/>
            <person name="Lapidus A."/>
            <person name="Lavin J.L."/>
            <person name="Lee Y.-H."/>
            <person name="Lindquist E."/>
            <person name="Lilly W."/>
            <person name="Lucas S."/>
            <person name="Morin E."/>
            <person name="Murat C."/>
            <person name="Oguiza J.A."/>
            <person name="Park J."/>
            <person name="Pisabarro A.G."/>
            <person name="Riley R."/>
            <person name="Rosling A."/>
            <person name="Salamov A."/>
            <person name="Schmidt O."/>
            <person name="Schmutz J."/>
            <person name="Skrede I."/>
            <person name="Stenlid J."/>
            <person name="Wiebenga A."/>
            <person name="Xie X."/>
            <person name="Kues U."/>
            <person name="Hibbett D.S."/>
            <person name="Hoffmeister D."/>
            <person name="Hogberg N."/>
            <person name="Martin F."/>
            <person name="Grigoriev I.V."/>
            <person name="Watkinson S.C."/>
        </authorList>
    </citation>
    <scope>NUCLEOTIDE SEQUENCE</scope>
    <source>
        <strain evidence="4">S7.9</strain>
    </source>
</reference>
<dbReference type="OrthoDB" id="1393670at2759"/>
<comment type="similarity">
    <text evidence="1">Belongs to the short-chain dehydrogenases/reductases (SDR) family.</text>
</comment>
<dbReference type="PRINTS" id="PR00081">
    <property type="entry name" value="GDHRDH"/>
</dbReference>
<evidence type="ECO:0000256" key="3">
    <source>
        <dbReference type="ARBA" id="ARBA00023002"/>
    </source>
</evidence>
<gene>
    <name evidence="4" type="ORF">SERLADRAFT_460075</name>
</gene>
<evidence type="ECO:0000256" key="1">
    <source>
        <dbReference type="ARBA" id="ARBA00006484"/>
    </source>
</evidence>
<dbReference type="GeneID" id="18818026"/>
<dbReference type="InterPro" id="IPR002347">
    <property type="entry name" value="SDR_fam"/>
</dbReference>
<dbReference type="PRINTS" id="PR00080">
    <property type="entry name" value="SDRFAMILY"/>
</dbReference>
<proteinExistence type="inferred from homology"/>
<protein>
    <submittedName>
        <fullName evidence="4">Uncharacterized protein</fullName>
    </submittedName>
</protein>
<dbReference type="EMBL" id="GL945431">
    <property type="protein sequence ID" value="EGO27156.1"/>
    <property type="molecule type" value="Genomic_DNA"/>
</dbReference>
<accession>F8NPE6</accession>
<dbReference type="InterPro" id="IPR020904">
    <property type="entry name" value="Sc_DH/Rdtase_CS"/>
</dbReference>
<dbReference type="HOGENOM" id="CLU_010194_4_1_1"/>
<evidence type="ECO:0000256" key="2">
    <source>
        <dbReference type="ARBA" id="ARBA00022857"/>
    </source>
</evidence>
<dbReference type="Proteomes" id="UP000008064">
    <property type="component" value="Unassembled WGS sequence"/>
</dbReference>
<dbReference type="PROSITE" id="PS00061">
    <property type="entry name" value="ADH_SHORT"/>
    <property type="match status" value="1"/>
</dbReference>
<dbReference type="Gene3D" id="3.40.50.720">
    <property type="entry name" value="NAD(P)-binding Rossmann-like Domain"/>
    <property type="match status" value="1"/>
</dbReference>
<evidence type="ECO:0000313" key="4">
    <source>
        <dbReference type="EMBL" id="EGO27156.1"/>
    </source>
</evidence>
<dbReference type="PANTHER" id="PTHR48107:SF16">
    <property type="entry name" value="NADPH-DEPENDENT ALDEHYDE REDUCTASE 1, CHLOROPLASTIC"/>
    <property type="match status" value="1"/>
</dbReference>
<dbReference type="RefSeq" id="XP_007315247.1">
    <property type="nucleotide sequence ID" value="XM_007315185.1"/>
</dbReference>
<dbReference type="PANTHER" id="PTHR48107">
    <property type="entry name" value="NADPH-DEPENDENT ALDEHYDE REDUCTASE-LIKE PROTEIN, CHLOROPLASTIC-RELATED"/>
    <property type="match status" value="1"/>
</dbReference>
<keyword evidence="3" id="KW-0560">Oxidoreductase</keyword>
<dbReference type="AlphaFoldDB" id="F8NPE6"/>
<dbReference type="Pfam" id="PF13561">
    <property type="entry name" value="adh_short_C2"/>
    <property type="match status" value="1"/>
</dbReference>